<evidence type="ECO:0000256" key="8">
    <source>
        <dbReference type="ARBA" id="ARBA00023027"/>
    </source>
</evidence>
<proteinExistence type="inferred from homology"/>
<dbReference type="InterPro" id="IPR045865">
    <property type="entry name" value="ACT-like_dom_sf"/>
</dbReference>
<dbReference type="Pfam" id="PF00389">
    <property type="entry name" value="2-Hacid_dh"/>
    <property type="match status" value="1"/>
</dbReference>
<dbReference type="EMBL" id="SRYE01000005">
    <property type="protein sequence ID" value="TGY61275.1"/>
    <property type="molecule type" value="Genomic_DNA"/>
</dbReference>
<dbReference type="SUPFAM" id="SSF52283">
    <property type="entry name" value="Formate/glycerate dehydrogenase catalytic domain-like"/>
    <property type="match status" value="1"/>
</dbReference>
<comment type="pathway">
    <text evidence="2">Amino-acid biosynthesis; L-serine biosynthesis; L-serine from 3-phospho-D-glycerate: step 1/3.</text>
</comment>
<dbReference type="CDD" id="cd12174">
    <property type="entry name" value="PGDH_like_3"/>
    <property type="match status" value="1"/>
</dbReference>
<dbReference type="PROSITE" id="PS51671">
    <property type="entry name" value="ACT"/>
    <property type="match status" value="1"/>
</dbReference>
<comment type="catalytic activity">
    <reaction evidence="10">
        <text>(R)-2-hydroxyglutarate + NAD(+) = 2-oxoglutarate + NADH + H(+)</text>
        <dbReference type="Rhea" id="RHEA:49612"/>
        <dbReference type="ChEBI" id="CHEBI:15378"/>
        <dbReference type="ChEBI" id="CHEBI:15801"/>
        <dbReference type="ChEBI" id="CHEBI:16810"/>
        <dbReference type="ChEBI" id="CHEBI:57540"/>
        <dbReference type="ChEBI" id="CHEBI:57945"/>
        <dbReference type="EC" id="1.1.1.399"/>
    </reaction>
</comment>
<dbReference type="CDD" id="cd04901">
    <property type="entry name" value="ACT_3PGDH"/>
    <property type="match status" value="1"/>
</dbReference>
<keyword evidence="7 12" id="KW-0560">Oxidoreductase</keyword>
<evidence type="ECO:0000256" key="4">
    <source>
        <dbReference type="ARBA" id="ARBA00013001"/>
    </source>
</evidence>
<keyword evidence="15" id="KW-1185">Reference proteome</keyword>
<evidence type="ECO:0000256" key="11">
    <source>
        <dbReference type="ARBA" id="ARBA00048731"/>
    </source>
</evidence>
<dbReference type="InterPro" id="IPR002912">
    <property type="entry name" value="ACT_dom"/>
</dbReference>
<dbReference type="SUPFAM" id="SSF51735">
    <property type="entry name" value="NAD(P)-binding Rossmann-fold domains"/>
    <property type="match status" value="1"/>
</dbReference>
<dbReference type="PANTHER" id="PTHR42938:SF47">
    <property type="entry name" value="HYDROXYPYRUVATE REDUCTASE"/>
    <property type="match status" value="1"/>
</dbReference>
<evidence type="ECO:0000256" key="2">
    <source>
        <dbReference type="ARBA" id="ARBA00005216"/>
    </source>
</evidence>
<comment type="catalytic activity">
    <reaction evidence="11">
        <text>(2R)-3-phosphoglycerate + NAD(+) = 3-phosphooxypyruvate + NADH + H(+)</text>
        <dbReference type="Rhea" id="RHEA:12641"/>
        <dbReference type="ChEBI" id="CHEBI:15378"/>
        <dbReference type="ChEBI" id="CHEBI:18110"/>
        <dbReference type="ChEBI" id="CHEBI:57540"/>
        <dbReference type="ChEBI" id="CHEBI:57945"/>
        <dbReference type="ChEBI" id="CHEBI:58272"/>
        <dbReference type="EC" id="1.1.1.95"/>
    </reaction>
</comment>
<comment type="caution">
    <text evidence="14">The sequence shown here is derived from an EMBL/GenBank/DDBJ whole genome shotgun (WGS) entry which is preliminary data.</text>
</comment>
<keyword evidence="8" id="KW-0520">NAD</keyword>
<dbReference type="InterPro" id="IPR006139">
    <property type="entry name" value="D-isomer_2_OHA_DH_cat_dom"/>
</dbReference>
<name>A0A4S2EY40_9ACTN</name>
<dbReference type="Gene3D" id="3.30.70.260">
    <property type="match status" value="1"/>
</dbReference>
<sequence>MRTIKIIDDIVKDGLTTIGEGYEITSDVEGADAILMRSTDIHGMDMPASIRCIARAGAGVNNIPHAELAERGIVVFNTPGANSNAVKELVIGLLMMGSRDVLGGMQWCRAHEDDPNAYAEAEAHKKAFVGREVKGRKIGVVGLGAVGSKVANACVDLGMKVYGYDPYLSVDHAWQLYRDVTPINDLDELCRECDYLTVHVPRKEDTVGMIGAEQLALLNPGAVVLNYAREDIIDEDAMEAALASGQVKQFFTDFATPKSLHMPRTLVTPHSGAGTVEAEASCARMAVDEMCDYLANGNITNSVNFPECHMGTCRGASRIACLHANVPNMIGQITAILADASANVQRMTNENSGRAAYTMFDTDEHLEPQIIERLRSIPNMWRVRVIQ</sequence>
<comment type="function">
    <text evidence="1">Catalyzes the reversible oxidation of 3-phospho-D-glycerate to 3-phosphonooxypyruvate, the first step of the phosphorylated L-serine biosynthesis pathway. Also catalyzes the reversible oxidation of 2-hydroxyglutarate to 2-oxoglutarate.</text>
</comment>
<evidence type="ECO:0000256" key="10">
    <source>
        <dbReference type="ARBA" id="ARBA00048126"/>
    </source>
</evidence>
<evidence type="ECO:0000256" key="7">
    <source>
        <dbReference type="ARBA" id="ARBA00023002"/>
    </source>
</evidence>
<evidence type="ECO:0000259" key="13">
    <source>
        <dbReference type="PROSITE" id="PS51671"/>
    </source>
</evidence>
<evidence type="ECO:0000256" key="5">
    <source>
        <dbReference type="ARBA" id="ARBA00013143"/>
    </source>
</evidence>
<feature type="domain" description="ACT" evidence="13">
    <location>
        <begin position="318"/>
        <end position="387"/>
    </location>
</feature>
<evidence type="ECO:0000313" key="15">
    <source>
        <dbReference type="Proteomes" id="UP000310263"/>
    </source>
</evidence>
<dbReference type="InterPro" id="IPR036291">
    <property type="entry name" value="NAD(P)-bd_dom_sf"/>
</dbReference>
<dbReference type="PANTHER" id="PTHR42938">
    <property type="entry name" value="FORMATE DEHYDROGENASE 1"/>
    <property type="match status" value="1"/>
</dbReference>
<dbReference type="UniPathway" id="UPA00135">
    <property type="reaction ID" value="UER00196"/>
</dbReference>
<gene>
    <name evidence="14" type="ORF">E5334_07600</name>
</gene>
<evidence type="ECO:0000256" key="9">
    <source>
        <dbReference type="ARBA" id="ARBA00030455"/>
    </source>
</evidence>
<dbReference type="OrthoDB" id="9793626at2"/>
<accession>A0A4S2EY40</accession>
<comment type="similarity">
    <text evidence="3 12">Belongs to the D-isomer specific 2-hydroxyacid dehydrogenase family.</text>
</comment>
<dbReference type="EC" id="1.1.1.399" evidence="4"/>
<dbReference type="InterPro" id="IPR006140">
    <property type="entry name" value="D-isomer_DH_NAD-bd"/>
</dbReference>
<organism evidence="14 15">
    <name type="scientific">Muricaecibacterium torontonense</name>
    <dbReference type="NCBI Taxonomy" id="3032871"/>
    <lineage>
        <taxon>Bacteria</taxon>
        <taxon>Bacillati</taxon>
        <taxon>Actinomycetota</taxon>
        <taxon>Coriobacteriia</taxon>
        <taxon>Coriobacteriales</taxon>
        <taxon>Atopobiaceae</taxon>
        <taxon>Muricaecibacterium</taxon>
    </lineage>
</organism>
<dbReference type="Gene3D" id="3.40.50.720">
    <property type="entry name" value="NAD(P)-binding Rossmann-like Domain"/>
    <property type="match status" value="2"/>
</dbReference>
<dbReference type="EC" id="1.1.1.95" evidence="5"/>
<evidence type="ECO:0000256" key="3">
    <source>
        <dbReference type="ARBA" id="ARBA00005854"/>
    </source>
</evidence>
<dbReference type="PROSITE" id="PS00065">
    <property type="entry name" value="D_2_HYDROXYACID_DH_1"/>
    <property type="match status" value="1"/>
</dbReference>
<dbReference type="RefSeq" id="WP_136012997.1">
    <property type="nucleotide sequence ID" value="NZ_SRYE01000005.1"/>
</dbReference>
<dbReference type="Pfam" id="PF02826">
    <property type="entry name" value="2-Hacid_dh_C"/>
    <property type="match status" value="1"/>
</dbReference>
<reference evidence="14 15" key="1">
    <citation type="submission" date="2019-04" db="EMBL/GenBank/DDBJ databases">
        <title>Microbes associate with the intestines of laboratory mice.</title>
        <authorList>
            <person name="Navarre W."/>
            <person name="Wong E."/>
            <person name="Huang K."/>
            <person name="Tropini C."/>
            <person name="Ng K."/>
            <person name="Yu B."/>
        </authorList>
    </citation>
    <scope>NUCLEOTIDE SEQUENCE [LARGE SCALE GENOMIC DNA]</scope>
    <source>
        <strain evidence="14 15">NM07_P-09</strain>
    </source>
</reference>
<dbReference type="GO" id="GO:0004617">
    <property type="term" value="F:phosphoglycerate dehydrogenase activity"/>
    <property type="evidence" value="ECO:0007669"/>
    <property type="project" value="UniProtKB-EC"/>
</dbReference>
<dbReference type="AlphaFoldDB" id="A0A4S2EY40"/>
<evidence type="ECO:0000313" key="14">
    <source>
        <dbReference type="EMBL" id="TGY61275.1"/>
    </source>
</evidence>
<dbReference type="SUPFAM" id="SSF55021">
    <property type="entry name" value="ACT-like"/>
    <property type="match status" value="1"/>
</dbReference>
<evidence type="ECO:0000256" key="12">
    <source>
        <dbReference type="RuleBase" id="RU003719"/>
    </source>
</evidence>
<evidence type="ECO:0000256" key="1">
    <source>
        <dbReference type="ARBA" id="ARBA00003800"/>
    </source>
</evidence>
<dbReference type="InterPro" id="IPR029752">
    <property type="entry name" value="D-isomer_DH_CS1"/>
</dbReference>
<dbReference type="Proteomes" id="UP000310263">
    <property type="component" value="Unassembled WGS sequence"/>
</dbReference>
<protein>
    <recommendedName>
        <fullName evidence="6">D-3-phosphoglycerate dehydrogenase</fullName>
        <ecNumber evidence="4">1.1.1.399</ecNumber>
        <ecNumber evidence="5">1.1.1.95</ecNumber>
    </recommendedName>
    <alternativeName>
        <fullName evidence="9">2-oxoglutarate reductase</fullName>
    </alternativeName>
</protein>
<evidence type="ECO:0000256" key="6">
    <source>
        <dbReference type="ARBA" id="ARBA00021582"/>
    </source>
</evidence>
<dbReference type="GO" id="GO:0051287">
    <property type="term" value="F:NAD binding"/>
    <property type="evidence" value="ECO:0007669"/>
    <property type="project" value="InterPro"/>
</dbReference>